<dbReference type="SUPFAM" id="SSF53474">
    <property type="entry name" value="alpha/beta-Hydrolases"/>
    <property type="match status" value="1"/>
</dbReference>
<dbReference type="PANTHER" id="PTHR43798:SF33">
    <property type="entry name" value="HYDROLASE, PUTATIVE (AFU_ORTHOLOGUE AFUA_2G14860)-RELATED"/>
    <property type="match status" value="1"/>
</dbReference>
<dbReference type="Pfam" id="PF00561">
    <property type="entry name" value="Abhydrolase_1"/>
    <property type="match status" value="1"/>
</dbReference>
<accession>A0ABN2GIH4</accession>
<dbReference type="Proteomes" id="UP001500618">
    <property type="component" value="Unassembled WGS sequence"/>
</dbReference>
<organism evidence="2 3">
    <name type="scientific">Fodinicola feengrottensis</name>
    <dbReference type="NCBI Taxonomy" id="435914"/>
    <lineage>
        <taxon>Bacteria</taxon>
        <taxon>Bacillati</taxon>
        <taxon>Actinomycetota</taxon>
        <taxon>Actinomycetes</taxon>
        <taxon>Mycobacteriales</taxon>
        <taxon>Fodinicola</taxon>
    </lineage>
</organism>
<dbReference type="InterPro" id="IPR050266">
    <property type="entry name" value="AB_hydrolase_sf"/>
</dbReference>
<evidence type="ECO:0000313" key="2">
    <source>
        <dbReference type="EMBL" id="GAA1671748.1"/>
    </source>
</evidence>
<proteinExistence type="predicted"/>
<evidence type="ECO:0000313" key="3">
    <source>
        <dbReference type="Proteomes" id="UP001500618"/>
    </source>
</evidence>
<dbReference type="Gene3D" id="3.40.50.1820">
    <property type="entry name" value="alpha/beta hydrolase"/>
    <property type="match status" value="1"/>
</dbReference>
<evidence type="ECO:0000259" key="1">
    <source>
        <dbReference type="Pfam" id="PF00561"/>
    </source>
</evidence>
<feature type="domain" description="AB hydrolase-1" evidence="1">
    <location>
        <begin position="2"/>
        <end position="232"/>
    </location>
</feature>
<keyword evidence="3" id="KW-1185">Reference proteome</keyword>
<dbReference type="EMBL" id="BAAANY010000008">
    <property type="protein sequence ID" value="GAA1671748.1"/>
    <property type="molecule type" value="Genomic_DNA"/>
</dbReference>
<dbReference type="GO" id="GO:0016787">
    <property type="term" value="F:hydrolase activity"/>
    <property type="evidence" value="ECO:0007669"/>
    <property type="project" value="UniProtKB-KW"/>
</dbReference>
<name>A0ABN2GIH4_9ACTN</name>
<dbReference type="PRINTS" id="PR00111">
    <property type="entry name" value="ABHYDROLASE"/>
</dbReference>
<sequence length="260" mass="28280">MFVHGLLVNANLWRRIVPSLAADFRCVVLDLPFGSHATAMPAADLTPPGLAGLVAEAIEALGVGPVTLVGNDTGGAICQIVATTRPELLKRLVLTSSDAYDNFPPKAFGYLKVLASVPAAMLLLNALRLRPLRRFPLAYGLLSARRVPRSASDSYALPACVSGGVRADLRRLLRGLDKRHTLAAARQFAKFDRPVLIAWSQRDCFFPMSHAERLKNDFPDARLEWIPGARTFSPEDQPARLVSAIARFVDQTQASDAGER</sequence>
<dbReference type="InterPro" id="IPR029058">
    <property type="entry name" value="AB_hydrolase_fold"/>
</dbReference>
<dbReference type="PANTHER" id="PTHR43798">
    <property type="entry name" value="MONOACYLGLYCEROL LIPASE"/>
    <property type="match status" value="1"/>
</dbReference>
<gene>
    <name evidence="2" type="ORF">GCM10009765_21450</name>
</gene>
<keyword evidence="2" id="KW-0378">Hydrolase</keyword>
<protein>
    <submittedName>
        <fullName evidence="2">Alpha/beta fold hydrolase</fullName>
    </submittedName>
</protein>
<dbReference type="InterPro" id="IPR000073">
    <property type="entry name" value="AB_hydrolase_1"/>
</dbReference>
<reference evidence="2 3" key="1">
    <citation type="journal article" date="2019" name="Int. J. Syst. Evol. Microbiol.">
        <title>The Global Catalogue of Microorganisms (GCM) 10K type strain sequencing project: providing services to taxonomists for standard genome sequencing and annotation.</title>
        <authorList>
            <consortium name="The Broad Institute Genomics Platform"/>
            <consortium name="The Broad Institute Genome Sequencing Center for Infectious Disease"/>
            <person name="Wu L."/>
            <person name="Ma J."/>
        </authorList>
    </citation>
    <scope>NUCLEOTIDE SEQUENCE [LARGE SCALE GENOMIC DNA]</scope>
    <source>
        <strain evidence="2 3">JCM 14718</strain>
    </source>
</reference>
<comment type="caution">
    <text evidence="2">The sequence shown here is derived from an EMBL/GenBank/DDBJ whole genome shotgun (WGS) entry which is preliminary data.</text>
</comment>